<reference evidence="2 3" key="1">
    <citation type="journal article" date="2014" name="Genome Announc.">
        <title>Draft Genome Sequence of Geobacillus icigianus Strain G1w1T Isolated from Hot Springs in the Valley of Geysers, Kamchatka (Russian Federation).</title>
        <authorList>
            <person name="Bryanskaya A.V."/>
            <person name="Rozanov A.S."/>
            <person name="Logacheva M.D."/>
            <person name="Kotenko A.V."/>
            <person name="Peltek S.E."/>
        </authorList>
    </citation>
    <scope>NUCLEOTIDE SEQUENCE [LARGE SCALE GENOMIC DNA]</scope>
    <source>
        <strain evidence="2 3">G1w1</strain>
    </source>
</reference>
<sequence length="100" mass="10589">MTKRLIPRLDAFGISHFRSCGQKRFVPLFCQAGCLPIVKAVGFQPASEVFIPSAGAKPRRKGGGAVRPASGADRQLPKSSGVGAVGSGWRSGHRRVRFAA</sequence>
<dbReference type="EMBL" id="JPYA02000001">
    <property type="protein sequence ID" value="MEB3750116.1"/>
    <property type="molecule type" value="Genomic_DNA"/>
</dbReference>
<name>A0ABU6BDY8_9BACL</name>
<organism evidence="2 3">
    <name type="scientific">Geobacillus icigianus</name>
    <dbReference type="NCBI Taxonomy" id="1430331"/>
    <lineage>
        <taxon>Bacteria</taxon>
        <taxon>Bacillati</taxon>
        <taxon>Bacillota</taxon>
        <taxon>Bacilli</taxon>
        <taxon>Bacillales</taxon>
        <taxon>Anoxybacillaceae</taxon>
        <taxon>Geobacillus</taxon>
    </lineage>
</organism>
<feature type="compositionally biased region" description="Basic residues" evidence="1">
    <location>
        <begin position="91"/>
        <end position="100"/>
    </location>
</feature>
<comment type="caution">
    <text evidence="2">The sequence shown here is derived from an EMBL/GenBank/DDBJ whole genome shotgun (WGS) entry which is preliminary data.</text>
</comment>
<evidence type="ECO:0000313" key="2">
    <source>
        <dbReference type="EMBL" id="MEB3750116.1"/>
    </source>
</evidence>
<dbReference type="RefSeq" id="WP_051985105.1">
    <property type="nucleotide sequence ID" value="NZ_JPYA02000001.1"/>
</dbReference>
<dbReference type="Proteomes" id="UP000029267">
    <property type="component" value="Unassembled WGS sequence"/>
</dbReference>
<keyword evidence="3" id="KW-1185">Reference proteome</keyword>
<proteinExistence type="predicted"/>
<evidence type="ECO:0000313" key="3">
    <source>
        <dbReference type="Proteomes" id="UP000029267"/>
    </source>
</evidence>
<accession>A0ABU6BDY8</accession>
<feature type="region of interest" description="Disordered" evidence="1">
    <location>
        <begin position="54"/>
        <end position="100"/>
    </location>
</feature>
<protein>
    <submittedName>
        <fullName evidence="2">Uncharacterized protein</fullName>
    </submittedName>
</protein>
<evidence type="ECO:0000256" key="1">
    <source>
        <dbReference type="SAM" id="MobiDB-lite"/>
    </source>
</evidence>
<gene>
    <name evidence="2" type="ORF">EP10_000955</name>
</gene>